<evidence type="ECO:0000259" key="8">
    <source>
        <dbReference type="PROSITE" id="PS50110"/>
    </source>
</evidence>
<evidence type="ECO:0000256" key="7">
    <source>
        <dbReference type="PROSITE-ProRule" id="PRU01091"/>
    </source>
</evidence>
<dbReference type="SMART" id="SM00448">
    <property type="entry name" value="REC"/>
    <property type="match status" value="1"/>
</dbReference>
<sequence length="227" mass="25798">MTKQQLLIVEDEANIAEVLIAYARAAGYSTTHMVRGDEVVDYLQNNRVDLILLDLMLPGEDGLSICRRIRQFSDVPMIMITAKKDEIDRLLGLELGADDYICKPFSPREVMARVKTVLRRFTPSHSDELKVGGFIVNPSQFTASYQTQPLDLTPSEFKLLTILLSHPQQVFSRTQLIEQIYPDSEDIVDRNIDTHVKNIRKKLSLIAPEKSLIESVYGVGYKYATEH</sequence>
<dbReference type="InterPro" id="IPR001789">
    <property type="entry name" value="Sig_transdc_resp-reg_receiver"/>
</dbReference>
<dbReference type="GO" id="GO:0000976">
    <property type="term" value="F:transcription cis-regulatory region binding"/>
    <property type="evidence" value="ECO:0007669"/>
    <property type="project" value="TreeGrafter"/>
</dbReference>
<dbReference type="GO" id="GO:0000156">
    <property type="term" value="F:phosphorelay response regulator activity"/>
    <property type="evidence" value="ECO:0007669"/>
    <property type="project" value="TreeGrafter"/>
</dbReference>
<keyword evidence="2" id="KW-0902">Two-component regulatory system</keyword>
<evidence type="ECO:0000313" key="11">
    <source>
        <dbReference type="Proteomes" id="UP000306719"/>
    </source>
</evidence>
<dbReference type="CDD" id="cd00383">
    <property type="entry name" value="trans_reg_C"/>
    <property type="match status" value="1"/>
</dbReference>
<keyword evidence="1 6" id="KW-0597">Phosphoprotein</keyword>
<dbReference type="PANTHER" id="PTHR48111">
    <property type="entry name" value="REGULATOR OF RPOS"/>
    <property type="match status" value="1"/>
</dbReference>
<keyword evidence="4 7" id="KW-0238">DNA-binding</keyword>
<dbReference type="InterPro" id="IPR001867">
    <property type="entry name" value="OmpR/PhoB-type_DNA-bd"/>
</dbReference>
<accession>A0A5S3X050</accession>
<proteinExistence type="predicted"/>
<dbReference type="GO" id="GO:0005829">
    <property type="term" value="C:cytosol"/>
    <property type="evidence" value="ECO:0007669"/>
    <property type="project" value="TreeGrafter"/>
</dbReference>
<dbReference type="RefSeq" id="WP_138544977.1">
    <property type="nucleotide sequence ID" value="NZ_PNCJ01000015.1"/>
</dbReference>
<feature type="modified residue" description="4-aspartylphosphate" evidence="6">
    <location>
        <position position="54"/>
    </location>
</feature>
<protein>
    <submittedName>
        <fullName evidence="10">Two-component system response regulator BaeR</fullName>
    </submittedName>
</protein>
<keyword evidence="3" id="KW-0805">Transcription regulation</keyword>
<dbReference type="Gene3D" id="6.10.250.690">
    <property type="match status" value="1"/>
</dbReference>
<organism evidence="10 11">
    <name type="scientific">Pseudoalteromonas rubra</name>
    <dbReference type="NCBI Taxonomy" id="43658"/>
    <lineage>
        <taxon>Bacteria</taxon>
        <taxon>Pseudomonadati</taxon>
        <taxon>Pseudomonadota</taxon>
        <taxon>Gammaproteobacteria</taxon>
        <taxon>Alteromonadales</taxon>
        <taxon>Pseudoalteromonadaceae</taxon>
        <taxon>Pseudoalteromonas</taxon>
    </lineage>
</organism>
<comment type="caution">
    <text evidence="10">The sequence shown here is derived from an EMBL/GenBank/DDBJ whole genome shotgun (WGS) entry which is preliminary data.</text>
</comment>
<dbReference type="PROSITE" id="PS50110">
    <property type="entry name" value="RESPONSE_REGULATORY"/>
    <property type="match status" value="1"/>
</dbReference>
<evidence type="ECO:0000313" key="10">
    <source>
        <dbReference type="EMBL" id="TMP37335.1"/>
    </source>
</evidence>
<evidence type="ECO:0000259" key="9">
    <source>
        <dbReference type="PROSITE" id="PS51755"/>
    </source>
</evidence>
<dbReference type="AlphaFoldDB" id="A0A5S3X050"/>
<evidence type="ECO:0000256" key="4">
    <source>
        <dbReference type="ARBA" id="ARBA00023125"/>
    </source>
</evidence>
<dbReference type="SMART" id="SM00862">
    <property type="entry name" value="Trans_reg_C"/>
    <property type="match status" value="1"/>
</dbReference>
<dbReference type="EMBL" id="PNCJ01000015">
    <property type="protein sequence ID" value="TMP37335.1"/>
    <property type="molecule type" value="Genomic_DNA"/>
</dbReference>
<dbReference type="Gene3D" id="3.40.50.2300">
    <property type="match status" value="1"/>
</dbReference>
<dbReference type="PANTHER" id="PTHR48111:SF59">
    <property type="entry name" value="TRANSCRIPTIONAL REGULATORY PROTEIN BAER"/>
    <property type="match status" value="1"/>
</dbReference>
<reference evidence="11" key="2">
    <citation type="submission" date="2019-06" db="EMBL/GenBank/DDBJ databases">
        <title>Co-occurence of chitin degradation, pigmentation and bioactivity in marine Pseudoalteromonas.</title>
        <authorList>
            <person name="Sonnenschein E.C."/>
            <person name="Bech P.K."/>
        </authorList>
    </citation>
    <scope>NUCLEOTIDE SEQUENCE [LARGE SCALE GENOMIC DNA]</scope>
    <source>
        <strain evidence="11">S2599</strain>
    </source>
</reference>
<evidence type="ECO:0000256" key="6">
    <source>
        <dbReference type="PROSITE-ProRule" id="PRU00169"/>
    </source>
</evidence>
<dbReference type="GO" id="GO:0032993">
    <property type="term" value="C:protein-DNA complex"/>
    <property type="evidence" value="ECO:0007669"/>
    <property type="project" value="TreeGrafter"/>
</dbReference>
<dbReference type="PROSITE" id="PS51755">
    <property type="entry name" value="OMPR_PHOB"/>
    <property type="match status" value="1"/>
</dbReference>
<gene>
    <name evidence="10" type="ORF">CWB98_11445</name>
</gene>
<evidence type="ECO:0000256" key="1">
    <source>
        <dbReference type="ARBA" id="ARBA00022553"/>
    </source>
</evidence>
<evidence type="ECO:0000256" key="2">
    <source>
        <dbReference type="ARBA" id="ARBA00023012"/>
    </source>
</evidence>
<dbReference type="InterPro" id="IPR011006">
    <property type="entry name" value="CheY-like_superfamily"/>
</dbReference>
<dbReference type="Pfam" id="PF00072">
    <property type="entry name" value="Response_reg"/>
    <property type="match status" value="1"/>
</dbReference>
<dbReference type="Gene3D" id="1.10.10.10">
    <property type="entry name" value="Winged helix-like DNA-binding domain superfamily/Winged helix DNA-binding domain"/>
    <property type="match status" value="1"/>
</dbReference>
<feature type="domain" description="OmpR/PhoB-type" evidence="9">
    <location>
        <begin position="126"/>
        <end position="225"/>
    </location>
</feature>
<dbReference type="GO" id="GO:0006355">
    <property type="term" value="P:regulation of DNA-templated transcription"/>
    <property type="evidence" value="ECO:0007669"/>
    <property type="project" value="InterPro"/>
</dbReference>
<dbReference type="OrthoDB" id="9802426at2"/>
<dbReference type="Proteomes" id="UP000306719">
    <property type="component" value="Unassembled WGS sequence"/>
</dbReference>
<dbReference type="Pfam" id="PF00486">
    <property type="entry name" value="Trans_reg_C"/>
    <property type="match status" value="1"/>
</dbReference>
<feature type="DNA-binding region" description="OmpR/PhoB-type" evidence="7">
    <location>
        <begin position="126"/>
        <end position="225"/>
    </location>
</feature>
<dbReference type="FunFam" id="3.40.50.2300:FF:000001">
    <property type="entry name" value="DNA-binding response regulator PhoB"/>
    <property type="match status" value="1"/>
</dbReference>
<evidence type="ECO:0000256" key="5">
    <source>
        <dbReference type="ARBA" id="ARBA00023163"/>
    </source>
</evidence>
<name>A0A5S3X050_9GAMM</name>
<keyword evidence="5" id="KW-0804">Transcription</keyword>
<dbReference type="InterPro" id="IPR039420">
    <property type="entry name" value="WalR-like"/>
</dbReference>
<dbReference type="InterPro" id="IPR036388">
    <property type="entry name" value="WH-like_DNA-bd_sf"/>
</dbReference>
<reference evidence="10 11" key="1">
    <citation type="submission" date="2018-01" db="EMBL/GenBank/DDBJ databases">
        <authorList>
            <person name="Paulsen S."/>
            <person name="Gram L.K."/>
        </authorList>
    </citation>
    <scope>NUCLEOTIDE SEQUENCE [LARGE SCALE GENOMIC DNA]</scope>
    <source>
        <strain evidence="10 11">S2599</strain>
    </source>
</reference>
<dbReference type="SUPFAM" id="SSF52172">
    <property type="entry name" value="CheY-like"/>
    <property type="match status" value="1"/>
</dbReference>
<feature type="domain" description="Response regulatory" evidence="8">
    <location>
        <begin position="5"/>
        <end position="118"/>
    </location>
</feature>
<evidence type="ECO:0000256" key="3">
    <source>
        <dbReference type="ARBA" id="ARBA00023015"/>
    </source>
</evidence>